<feature type="region of interest" description="Disordered" evidence="1">
    <location>
        <begin position="235"/>
        <end position="254"/>
    </location>
</feature>
<evidence type="ECO:0000259" key="3">
    <source>
        <dbReference type="PROSITE" id="PS50234"/>
    </source>
</evidence>
<feature type="domain" description="VWFA" evidence="3">
    <location>
        <begin position="50"/>
        <end position="233"/>
    </location>
</feature>
<dbReference type="OrthoDB" id="9790144at2"/>
<keyword evidence="2" id="KW-0732">Signal</keyword>
<dbReference type="InterPro" id="IPR002035">
    <property type="entry name" value="VWF_A"/>
</dbReference>
<dbReference type="STRING" id="546271.Selsp_2242"/>
<dbReference type="Pfam" id="PF00092">
    <property type="entry name" value="VWA"/>
    <property type="match status" value="1"/>
</dbReference>
<feature type="compositionally biased region" description="Basic and acidic residues" evidence="1">
    <location>
        <begin position="242"/>
        <end position="254"/>
    </location>
</feature>
<evidence type="ECO:0000256" key="2">
    <source>
        <dbReference type="SAM" id="SignalP"/>
    </source>
</evidence>
<dbReference type="eggNOG" id="COG2304">
    <property type="taxonomic scope" value="Bacteria"/>
</dbReference>
<dbReference type="InterPro" id="IPR036465">
    <property type="entry name" value="vWFA_dom_sf"/>
</dbReference>
<comment type="caution">
    <text evidence="4">The sequence shown here is derived from an EMBL/GenBank/DDBJ whole genome shotgun (WGS) entry which is preliminary data.</text>
</comment>
<dbReference type="SUPFAM" id="SSF53300">
    <property type="entry name" value="vWA-like"/>
    <property type="match status" value="1"/>
</dbReference>
<dbReference type="CDD" id="cd00198">
    <property type="entry name" value="vWFA"/>
    <property type="match status" value="1"/>
</dbReference>
<accession>C9LUW8</accession>
<evidence type="ECO:0000313" key="5">
    <source>
        <dbReference type="Proteomes" id="UP000003505"/>
    </source>
</evidence>
<feature type="chain" id="PRO_5002998671" evidence="2">
    <location>
        <begin position="41"/>
        <end position="254"/>
    </location>
</feature>
<gene>
    <name evidence="4" type="ORF">SELSPUOL_01258</name>
</gene>
<sequence length="254" mass="28025">MKTVKTVGKEEVLNMWKKWTLSFLALALCAFLGAAVPAEAADKEKPARVELVMVLDKSGSMSGLESDTIGGFNSMIEKEKKLDAKVNVTTVLFNDKVDTIYNREDIRRIKPLTDMEYEVGGTTALLDAVGSTILKVARTEGIENKDTKVVFVIITDGLENASEEFTREKIKEMISDKQEKAGWDFIYLGANIDAEKEAANIGVNKKNAVTYRNTKSGVRRNFDAVSAYVAEAVADPSAESGSWKEHVEKDETQD</sequence>
<dbReference type="PROSITE" id="PS50234">
    <property type="entry name" value="VWFA"/>
    <property type="match status" value="1"/>
</dbReference>
<reference evidence="4 5" key="1">
    <citation type="submission" date="2009-09" db="EMBL/GenBank/DDBJ databases">
        <authorList>
            <person name="Weinstock G."/>
            <person name="Sodergren E."/>
            <person name="Clifton S."/>
            <person name="Fulton L."/>
            <person name="Fulton B."/>
            <person name="Courtney L."/>
            <person name="Fronick C."/>
            <person name="Harrison M."/>
            <person name="Strong C."/>
            <person name="Farmer C."/>
            <person name="Delahaunty K."/>
            <person name="Markovic C."/>
            <person name="Hall O."/>
            <person name="Minx P."/>
            <person name="Tomlinson C."/>
            <person name="Mitreva M."/>
            <person name="Nelson J."/>
            <person name="Hou S."/>
            <person name="Wollam A."/>
            <person name="Pepin K.H."/>
            <person name="Johnson M."/>
            <person name="Bhonagiri V."/>
            <person name="Nash W.E."/>
            <person name="Warren W."/>
            <person name="Chinwalla A."/>
            <person name="Mardis E.R."/>
            <person name="Wilson R.K."/>
        </authorList>
    </citation>
    <scope>NUCLEOTIDE SEQUENCE [LARGE SCALE GENOMIC DNA]</scope>
    <source>
        <strain evidence="5">ATCC 35185 / DSM 20758 / VPI D19B-28</strain>
    </source>
</reference>
<feature type="signal peptide" evidence="2">
    <location>
        <begin position="1"/>
        <end position="40"/>
    </location>
</feature>
<proteinExistence type="predicted"/>
<evidence type="ECO:0000313" key="4">
    <source>
        <dbReference type="EMBL" id="EEX77384.1"/>
    </source>
</evidence>
<name>C9LUW8_SELS3</name>
<dbReference type="EMBL" id="ACKP02000019">
    <property type="protein sequence ID" value="EEX77384.1"/>
    <property type="molecule type" value="Genomic_DNA"/>
</dbReference>
<protein>
    <submittedName>
        <fullName evidence="4">von Willebrand factor type A domain protein</fullName>
    </submittedName>
</protein>
<organism evidence="4 5">
    <name type="scientific">Selenomonas sputigena (strain ATCC 35185 / DSM 20758 / CCUG 44933 / VPI D19B-28)</name>
    <dbReference type="NCBI Taxonomy" id="546271"/>
    <lineage>
        <taxon>Bacteria</taxon>
        <taxon>Bacillati</taxon>
        <taxon>Bacillota</taxon>
        <taxon>Negativicutes</taxon>
        <taxon>Selenomonadales</taxon>
        <taxon>Selenomonadaceae</taxon>
        <taxon>Selenomonas</taxon>
    </lineage>
</organism>
<evidence type="ECO:0000256" key="1">
    <source>
        <dbReference type="SAM" id="MobiDB-lite"/>
    </source>
</evidence>
<dbReference type="Gene3D" id="3.40.50.410">
    <property type="entry name" value="von Willebrand factor, type A domain"/>
    <property type="match status" value="1"/>
</dbReference>
<dbReference type="AlphaFoldDB" id="C9LUW8"/>
<dbReference type="Proteomes" id="UP000003505">
    <property type="component" value="Unassembled WGS sequence"/>
</dbReference>